<organism evidence="2">
    <name type="scientific">Fusarium oxysporum f. sp. vasinfectum 25433</name>
    <dbReference type="NCBI Taxonomy" id="1089449"/>
    <lineage>
        <taxon>Eukaryota</taxon>
        <taxon>Fungi</taxon>
        <taxon>Dikarya</taxon>
        <taxon>Ascomycota</taxon>
        <taxon>Pezizomycotina</taxon>
        <taxon>Sordariomycetes</taxon>
        <taxon>Hypocreomycetidae</taxon>
        <taxon>Hypocreales</taxon>
        <taxon>Nectriaceae</taxon>
        <taxon>Fusarium</taxon>
        <taxon>Fusarium oxysporum species complex</taxon>
    </lineage>
</organism>
<proteinExistence type="predicted"/>
<dbReference type="AlphaFoldDB" id="X0KR00"/>
<dbReference type="HOGENOM" id="CLU_2606125_0_0_1"/>
<feature type="region of interest" description="Disordered" evidence="1">
    <location>
        <begin position="1"/>
        <end position="28"/>
    </location>
</feature>
<sequence length="79" mass="8760">MDKKSVGGDRSPLHSLGKQDNNRQAPGRGIQEETLALVEKLFLNVHIKNPILDASDTRIMAKDVMEHGFKWDASSCLVT</sequence>
<accession>X0KR00</accession>
<evidence type="ECO:0000313" key="2">
    <source>
        <dbReference type="EMBL" id="EXM16003.1"/>
    </source>
</evidence>
<protein>
    <submittedName>
        <fullName evidence="2">Uncharacterized protein</fullName>
    </submittedName>
</protein>
<dbReference type="Proteomes" id="UP000030701">
    <property type="component" value="Unassembled WGS sequence"/>
</dbReference>
<dbReference type="EMBL" id="JH658006">
    <property type="protein sequence ID" value="EXM16003.1"/>
    <property type="molecule type" value="Genomic_DNA"/>
</dbReference>
<evidence type="ECO:0000256" key="1">
    <source>
        <dbReference type="SAM" id="MobiDB-lite"/>
    </source>
</evidence>
<name>X0KR00_FUSOX</name>
<reference evidence="2" key="1">
    <citation type="submission" date="2011-11" db="EMBL/GenBank/DDBJ databases">
        <title>The Genome Sequence of Fusarium oxysporum Cotton.</title>
        <authorList>
            <consortium name="The Broad Institute Genome Sequencing Platform"/>
            <person name="Ma L.-J."/>
            <person name="Gale L.R."/>
            <person name="Schwartz D.C."/>
            <person name="Zhou S."/>
            <person name="Corby-Kistler H."/>
            <person name="Young S.K."/>
            <person name="Zeng Q."/>
            <person name="Gargeya S."/>
            <person name="Fitzgerald M."/>
            <person name="Haas B."/>
            <person name="Abouelleil A."/>
            <person name="Alvarado L."/>
            <person name="Arachchi H.M."/>
            <person name="Berlin A."/>
            <person name="Brown A."/>
            <person name="Chapman S.B."/>
            <person name="Chen Z."/>
            <person name="Dunbar C."/>
            <person name="Freedman E."/>
            <person name="Gearin G."/>
            <person name="Goldberg J."/>
            <person name="Griggs A."/>
            <person name="Gujja S."/>
            <person name="Heiman D."/>
            <person name="Howarth C."/>
            <person name="Larson L."/>
            <person name="Lui A."/>
            <person name="MacDonald P.J.P."/>
            <person name="Montmayeur A."/>
            <person name="Murphy C."/>
            <person name="Neiman D."/>
            <person name="Pearson M."/>
            <person name="Priest M."/>
            <person name="Roberts A."/>
            <person name="Saif S."/>
            <person name="Shea T."/>
            <person name="Shenoy N."/>
            <person name="Sisk P."/>
            <person name="Stolte C."/>
            <person name="Sykes S."/>
            <person name="Wortman J."/>
            <person name="Nusbaum C."/>
            <person name="Birren B."/>
        </authorList>
    </citation>
    <scope>NUCLEOTIDE SEQUENCE [LARGE SCALE GENOMIC DNA]</scope>
    <source>
        <strain evidence="2">25433</strain>
    </source>
</reference>
<gene>
    <name evidence="2" type="ORF">FOTG_15661</name>
</gene>
<reference evidence="2" key="2">
    <citation type="submission" date="2012-05" db="EMBL/GenBank/DDBJ databases">
        <title>The Genome Annotation of Fusarium oxysporum Cotton.</title>
        <authorList>
            <consortium name="The Broad Institute Genomics Platform"/>
            <person name="Ma L.-J."/>
            <person name="Corby-Kistler H."/>
            <person name="Broz K."/>
            <person name="Gale L.R."/>
            <person name="Jonkers W."/>
            <person name="O'Donnell K."/>
            <person name="Ploetz R."/>
            <person name="Steinberg C."/>
            <person name="Schwartz D.C."/>
            <person name="VanEtten H."/>
            <person name="Zhou S."/>
            <person name="Young S.K."/>
            <person name="Zeng Q."/>
            <person name="Gargeya S."/>
            <person name="Fitzgerald M."/>
            <person name="Abouelleil A."/>
            <person name="Alvarado L."/>
            <person name="Chapman S.B."/>
            <person name="Gainer-Dewar J."/>
            <person name="Goldberg J."/>
            <person name="Griggs A."/>
            <person name="Gujja S."/>
            <person name="Hansen M."/>
            <person name="Howarth C."/>
            <person name="Imamovic A."/>
            <person name="Ireland A."/>
            <person name="Larimer J."/>
            <person name="McCowan C."/>
            <person name="Murphy C."/>
            <person name="Pearson M."/>
            <person name="Poon T.W."/>
            <person name="Priest M."/>
            <person name="Roberts A."/>
            <person name="Saif S."/>
            <person name="Shea T."/>
            <person name="Sykes S."/>
            <person name="Wortman J."/>
            <person name="Nusbaum C."/>
            <person name="Birren B."/>
        </authorList>
    </citation>
    <scope>NUCLEOTIDE SEQUENCE</scope>
    <source>
        <strain evidence="2">25433</strain>
    </source>
</reference>